<evidence type="ECO:0000256" key="14">
    <source>
        <dbReference type="RuleBase" id="RU366074"/>
    </source>
</evidence>
<dbReference type="EMBL" id="DVLT01000057">
    <property type="protein sequence ID" value="HIU03521.1"/>
    <property type="molecule type" value="Genomic_DNA"/>
</dbReference>
<reference evidence="16" key="1">
    <citation type="submission" date="2020-10" db="EMBL/GenBank/DDBJ databases">
        <authorList>
            <person name="Gilroy R."/>
        </authorList>
    </citation>
    <scope>NUCLEOTIDE SEQUENCE</scope>
    <source>
        <strain evidence="16">CHK187-14744</strain>
    </source>
</reference>
<dbReference type="PROSITE" id="PS00061">
    <property type="entry name" value="ADH_SHORT"/>
    <property type="match status" value="1"/>
</dbReference>
<dbReference type="Proteomes" id="UP000824164">
    <property type="component" value="Unassembled WGS sequence"/>
</dbReference>
<dbReference type="InterPro" id="IPR057326">
    <property type="entry name" value="KR_dom"/>
</dbReference>
<comment type="catalytic activity">
    <reaction evidence="11 14">
        <text>a (3R)-hydroxyacyl-[ACP] + NADP(+) = a 3-oxoacyl-[ACP] + NADPH + H(+)</text>
        <dbReference type="Rhea" id="RHEA:17397"/>
        <dbReference type="Rhea" id="RHEA-COMP:9916"/>
        <dbReference type="Rhea" id="RHEA-COMP:9945"/>
        <dbReference type="ChEBI" id="CHEBI:15378"/>
        <dbReference type="ChEBI" id="CHEBI:57783"/>
        <dbReference type="ChEBI" id="CHEBI:58349"/>
        <dbReference type="ChEBI" id="CHEBI:78776"/>
        <dbReference type="ChEBI" id="CHEBI:78827"/>
        <dbReference type="EC" id="1.1.1.100"/>
    </reaction>
</comment>
<evidence type="ECO:0000256" key="11">
    <source>
        <dbReference type="ARBA" id="ARBA00048508"/>
    </source>
</evidence>
<reference evidence="16" key="2">
    <citation type="journal article" date="2021" name="PeerJ">
        <title>Extensive microbial diversity within the chicken gut microbiome revealed by metagenomics and culture.</title>
        <authorList>
            <person name="Gilroy R."/>
            <person name="Ravi A."/>
            <person name="Getino M."/>
            <person name="Pursley I."/>
            <person name="Horton D.L."/>
            <person name="Alikhan N.F."/>
            <person name="Baker D."/>
            <person name="Gharbi K."/>
            <person name="Hall N."/>
            <person name="Watson M."/>
            <person name="Adriaenssens E.M."/>
            <person name="Foster-Nyarko E."/>
            <person name="Jarju S."/>
            <person name="Secka A."/>
            <person name="Antonio M."/>
            <person name="Oren A."/>
            <person name="Chaudhuri R.R."/>
            <person name="La Ragione R."/>
            <person name="Hildebrand F."/>
            <person name="Pallen M.J."/>
        </authorList>
    </citation>
    <scope>NUCLEOTIDE SEQUENCE</scope>
    <source>
        <strain evidence="16">CHK187-14744</strain>
    </source>
</reference>
<evidence type="ECO:0000313" key="16">
    <source>
        <dbReference type="EMBL" id="HIU03521.1"/>
    </source>
</evidence>
<evidence type="ECO:0000256" key="4">
    <source>
        <dbReference type="ARBA" id="ARBA00011881"/>
    </source>
</evidence>
<dbReference type="Gene3D" id="3.40.50.720">
    <property type="entry name" value="NAD(P)-binding Rossmann-like Domain"/>
    <property type="match status" value="1"/>
</dbReference>
<comment type="pathway">
    <text evidence="2 14">Lipid metabolism; fatty acid biosynthesis.</text>
</comment>
<keyword evidence="5 14" id="KW-0444">Lipid biosynthesis</keyword>
<dbReference type="NCBIfam" id="NF004198">
    <property type="entry name" value="PRK05653.1-3"/>
    <property type="match status" value="1"/>
</dbReference>
<dbReference type="NCBIfam" id="TIGR01830">
    <property type="entry name" value="3oxo_ACP_reduc"/>
    <property type="match status" value="1"/>
</dbReference>
<dbReference type="InterPro" id="IPR050259">
    <property type="entry name" value="SDR"/>
</dbReference>
<feature type="binding site" evidence="13">
    <location>
        <begin position="156"/>
        <end position="160"/>
    </location>
    <ligand>
        <name>NADP(+)</name>
        <dbReference type="ChEBI" id="CHEBI:58349"/>
    </ligand>
</feature>
<organism evidence="16 17">
    <name type="scientific">Candidatus Onthocola gallistercoris</name>
    <dbReference type="NCBI Taxonomy" id="2840876"/>
    <lineage>
        <taxon>Bacteria</taxon>
        <taxon>Bacillati</taxon>
        <taxon>Bacillota</taxon>
        <taxon>Bacilli</taxon>
        <taxon>Candidatus Onthocola</taxon>
    </lineage>
</organism>
<dbReference type="NCBIfam" id="NF009466">
    <property type="entry name" value="PRK12826.1-2"/>
    <property type="match status" value="1"/>
</dbReference>
<name>A0A9D1HHZ4_9FIRM</name>
<dbReference type="PRINTS" id="PR00081">
    <property type="entry name" value="GDHRDH"/>
</dbReference>
<evidence type="ECO:0000256" key="5">
    <source>
        <dbReference type="ARBA" id="ARBA00022516"/>
    </source>
</evidence>
<feature type="binding site" evidence="13">
    <location>
        <position position="91"/>
    </location>
    <ligand>
        <name>NADP(+)</name>
        <dbReference type="ChEBI" id="CHEBI:58349"/>
    </ligand>
</feature>
<dbReference type="InterPro" id="IPR002347">
    <property type="entry name" value="SDR_fam"/>
</dbReference>
<dbReference type="GO" id="GO:0006633">
    <property type="term" value="P:fatty acid biosynthetic process"/>
    <property type="evidence" value="ECO:0007669"/>
    <property type="project" value="UniProtKB-KW"/>
</dbReference>
<evidence type="ECO:0000256" key="3">
    <source>
        <dbReference type="ARBA" id="ARBA00006484"/>
    </source>
</evidence>
<dbReference type="PANTHER" id="PTHR42879:SF2">
    <property type="entry name" value="3-OXOACYL-[ACYL-CARRIER-PROTEIN] REDUCTASE FABG"/>
    <property type="match status" value="1"/>
</dbReference>
<feature type="domain" description="Ketoreductase" evidence="15">
    <location>
        <begin position="7"/>
        <end position="187"/>
    </location>
</feature>
<keyword evidence="9 14" id="KW-0443">Lipid metabolism</keyword>
<dbReference type="InterPro" id="IPR020904">
    <property type="entry name" value="Sc_DH/Rdtase_CS"/>
</dbReference>
<proteinExistence type="inferred from homology"/>
<dbReference type="AlphaFoldDB" id="A0A9D1HHZ4"/>
<evidence type="ECO:0000259" key="15">
    <source>
        <dbReference type="SMART" id="SM00822"/>
    </source>
</evidence>
<keyword evidence="8 14" id="KW-0560">Oxidoreductase</keyword>
<keyword evidence="6 14" id="KW-0276">Fatty acid metabolism</keyword>
<evidence type="ECO:0000256" key="13">
    <source>
        <dbReference type="PIRSR" id="PIRSR611284-2"/>
    </source>
</evidence>
<feature type="binding site" evidence="13">
    <location>
        <position position="189"/>
    </location>
    <ligand>
        <name>NADP(+)</name>
        <dbReference type="ChEBI" id="CHEBI:58349"/>
    </ligand>
</feature>
<dbReference type="SUPFAM" id="SSF51735">
    <property type="entry name" value="NAD(P)-binding Rossmann-fold domains"/>
    <property type="match status" value="1"/>
</dbReference>
<keyword evidence="10 14" id="KW-0275">Fatty acid biosynthesis</keyword>
<evidence type="ECO:0000313" key="17">
    <source>
        <dbReference type="Proteomes" id="UP000824164"/>
    </source>
</evidence>
<dbReference type="InterPro" id="IPR011284">
    <property type="entry name" value="3oxo_ACP_reduc"/>
</dbReference>
<evidence type="ECO:0000256" key="7">
    <source>
        <dbReference type="ARBA" id="ARBA00022857"/>
    </source>
</evidence>
<accession>A0A9D1HHZ4</accession>
<evidence type="ECO:0000256" key="10">
    <source>
        <dbReference type="ARBA" id="ARBA00023160"/>
    </source>
</evidence>
<dbReference type="Pfam" id="PF13561">
    <property type="entry name" value="adh_short_C2"/>
    <property type="match status" value="1"/>
</dbReference>
<dbReference type="GO" id="GO:0051287">
    <property type="term" value="F:NAD binding"/>
    <property type="evidence" value="ECO:0007669"/>
    <property type="project" value="UniProtKB-UniRule"/>
</dbReference>
<dbReference type="SMART" id="SM00822">
    <property type="entry name" value="PKS_KR"/>
    <property type="match status" value="1"/>
</dbReference>
<gene>
    <name evidence="16" type="primary">fabG</name>
    <name evidence="16" type="ORF">IAB63_09755</name>
</gene>
<dbReference type="NCBIfam" id="NF005559">
    <property type="entry name" value="PRK07231.1"/>
    <property type="match status" value="1"/>
</dbReference>
<evidence type="ECO:0000256" key="8">
    <source>
        <dbReference type="ARBA" id="ARBA00023002"/>
    </source>
</evidence>
<dbReference type="EC" id="1.1.1.100" evidence="14"/>
<dbReference type="PANTHER" id="PTHR42879">
    <property type="entry name" value="3-OXOACYL-(ACYL-CARRIER-PROTEIN) REDUCTASE"/>
    <property type="match status" value="1"/>
</dbReference>
<keyword evidence="7 13" id="KW-0521">NADP</keyword>
<evidence type="ECO:0000256" key="1">
    <source>
        <dbReference type="ARBA" id="ARBA00002607"/>
    </source>
</evidence>
<evidence type="ECO:0000256" key="12">
    <source>
        <dbReference type="PIRSR" id="PIRSR611284-1"/>
    </source>
</evidence>
<comment type="function">
    <text evidence="1 14">Catalyzes the NADPH-dependent reduction of beta-ketoacyl-ACP substrates to beta-hydroxyacyl-ACP products, the first reductive step in the elongation cycle of fatty acid biosynthesis.</text>
</comment>
<dbReference type="FunFam" id="3.40.50.720:FF:000037">
    <property type="entry name" value="3-oxoacyl-[acyl-carrier-protein] reductase FabG"/>
    <property type="match status" value="1"/>
</dbReference>
<dbReference type="GO" id="GO:0004316">
    <property type="term" value="F:3-oxoacyl-[acyl-carrier-protein] reductase (NADPH) activity"/>
    <property type="evidence" value="ECO:0007669"/>
    <property type="project" value="UniProtKB-UniRule"/>
</dbReference>
<evidence type="ECO:0000256" key="9">
    <source>
        <dbReference type="ARBA" id="ARBA00023098"/>
    </source>
</evidence>
<evidence type="ECO:0000256" key="6">
    <source>
        <dbReference type="ARBA" id="ARBA00022832"/>
    </source>
</evidence>
<dbReference type="NCBIfam" id="NF004197">
    <property type="entry name" value="PRK05653.1-1"/>
    <property type="match status" value="1"/>
</dbReference>
<evidence type="ECO:0000256" key="2">
    <source>
        <dbReference type="ARBA" id="ARBA00005194"/>
    </source>
</evidence>
<comment type="caution">
    <text evidence="16">The sequence shown here is derived from an EMBL/GenBank/DDBJ whole genome shotgun (WGS) entry which is preliminary data.</text>
</comment>
<protein>
    <recommendedName>
        <fullName evidence="14">3-oxoacyl-[acyl-carrier-protein] reductase</fullName>
        <ecNumber evidence="14">1.1.1.100</ecNumber>
    </recommendedName>
</protein>
<comment type="similarity">
    <text evidence="3 14">Belongs to the short-chain dehydrogenases/reductases (SDR) family.</text>
</comment>
<dbReference type="CDD" id="cd05333">
    <property type="entry name" value="BKR_SDR_c"/>
    <property type="match status" value="1"/>
</dbReference>
<dbReference type="InterPro" id="IPR036291">
    <property type="entry name" value="NAD(P)-bd_dom_sf"/>
</dbReference>
<feature type="active site" description="Proton acceptor" evidence="12">
    <location>
        <position position="156"/>
    </location>
</feature>
<comment type="subunit">
    <text evidence="4 14">Homotetramer.</text>
</comment>
<sequence length="248" mass="26197">MKRLEGKIALVTGGGRGIGAAIARKLAEEGAAVIINYSHSEAAAKEVADGIMEKGGQAETVGCDVSDMKAVDAMIKSIIKEHGRLDILVNNAGITRDNLMMRMSEEEFDDVIRTNLKGCFCCIKSVSRYMLKQRSGRIINISSVVGLHGNGGQANYAASKAGIIGLTKSAAKELASRGITVNAIAPGFIKTDMTDVLPEEVKNKMLSDIPLGSFGETEDIAGTVLFLSLDDARYITGQVISVDGGMSI</sequence>
<dbReference type="PRINTS" id="PR00080">
    <property type="entry name" value="SDRFAMILY"/>
</dbReference>
<feature type="binding site" evidence="13">
    <location>
        <begin position="13"/>
        <end position="16"/>
    </location>
    <ligand>
        <name>NADP(+)</name>
        <dbReference type="ChEBI" id="CHEBI:58349"/>
    </ligand>
</feature>